<protein>
    <submittedName>
        <fullName evidence="1">Uncharacterized protein</fullName>
    </submittedName>
</protein>
<accession>A0A918HLB3</accession>
<dbReference type="EMBL" id="BMSA01000018">
    <property type="protein sequence ID" value="GGT71464.1"/>
    <property type="molecule type" value="Genomic_DNA"/>
</dbReference>
<keyword evidence="2" id="KW-1185">Reference proteome</keyword>
<reference evidence="1" key="1">
    <citation type="journal article" date="2014" name="Int. J. Syst. Evol. Microbiol.">
        <title>Complete genome sequence of Corynebacterium casei LMG S-19264T (=DSM 44701T), isolated from a smear-ripened cheese.</title>
        <authorList>
            <consortium name="US DOE Joint Genome Institute (JGI-PGF)"/>
            <person name="Walter F."/>
            <person name="Albersmeier A."/>
            <person name="Kalinowski J."/>
            <person name="Ruckert C."/>
        </authorList>
    </citation>
    <scope>NUCLEOTIDE SEQUENCE</scope>
    <source>
        <strain evidence="1">JCM 4125</strain>
    </source>
</reference>
<gene>
    <name evidence="1" type="ORF">GCM10010226_56820</name>
</gene>
<comment type="caution">
    <text evidence="1">The sequence shown here is derived from an EMBL/GenBank/DDBJ whole genome shotgun (WGS) entry which is preliminary data.</text>
</comment>
<dbReference type="Proteomes" id="UP000646776">
    <property type="component" value="Unassembled WGS sequence"/>
</dbReference>
<reference evidence="1" key="2">
    <citation type="submission" date="2020-09" db="EMBL/GenBank/DDBJ databases">
        <authorList>
            <person name="Sun Q."/>
            <person name="Ohkuma M."/>
        </authorList>
    </citation>
    <scope>NUCLEOTIDE SEQUENCE</scope>
    <source>
        <strain evidence="1">JCM 4125</strain>
    </source>
</reference>
<evidence type="ECO:0000313" key="2">
    <source>
        <dbReference type="Proteomes" id="UP000646776"/>
    </source>
</evidence>
<organism evidence="1 2">
    <name type="scientific">Streptomyces phaeofaciens</name>
    <dbReference type="NCBI Taxonomy" id="68254"/>
    <lineage>
        <taxon>Bacteria</taxon>
        <taxon>Bacillati</taxon>
        <taxon>Actinomycetota</taxon>
        <taxon>Actinomycetes</taxon>
        <taxon>Kitasatosporales</taxon>
        <taxon>Streptomycetaceae</taxon>
        <taxon>Streptomyces</taxon>
    </lineage>
</organism>
<proteinExistence type="predicted"/>
<sequence length="74" mass="8267">MWPVPRNSAYQPIPGDQAQILGKVVGVLRLLGTSQPVQPGRDEEFGQLHTDHFAVWDRSRAYATAVRALLRART</sequence>
<name>A0A918HLB3_9ACTN</name>
<evidence type="ECO:0000313" key="1">
    <source>
        <dbReference type="EMBL" id="GGT71464.1"/>
    </source>
</evidence>
<dbReference type="AlphaFoldDB" id="A0A918HLB3"/>